<protein>
    <submittedName>
        <fullName evidence="1">Uncharacterized protein</fullName>
    </submittedName>
</protein>
<name>A0A1T5CZP3_9FLAO</name>
<evidence type="ECO:0000313" key="1">
    <source>
        <dbReference type="EMBL" id="SKB64952.1"/>
    </source>
</evidence>
<reference evidence="2" key="1">
    <citation type="submission" date="2017-02" db="EMBL/GenBank/DDBJ databases">
        <authorList>
            <person name="Varghese N."/>
            <person name="Submissions S."/>
        </authorList>
    </citation>
    <scope>NUCLEOTIDE SEQUENCE [LARGE SCALE GENOMIC DNA]</scope>
    <source>
        <strain evidence="2">DSM 23546</strain>
    </source>
</reference>
<accession>A0A1T5CZP3</accession>
<sequence length="65" mass="7556">MAWVYLPSPPNLLDLAFKMKKIKTKQKAMASRPDGNEKFPYFRTTLSRTDNEPTTPYFFLQSISP</sequence>
<gene>
    <name evidence="1" type="ORF">SAMN05660866_02569</name>
</gene>
<dbReference type="AlphaFoldDB" id="A0A1T5CZP3"/>
<proteinExistence type="predicted"/>
<dbReference type="Proteomes" id="UP000190339">
    <property type="component" value="Unassembled WGS sequence"/>
</dbReference>
<evidence type="ECO:0000313" key="2">
    <source>
        <dbReference type="Proteomes" id="UP000190339"/>
    </source>
</evidence>
<keyword evidence="2" id="KW-1185">Reference proteome</keyword>
<organism evidence="1 2">
    <name type="scientific">Maribacter arcticus</name>
    <dbReference type="NCBI Taxonomy" id="561365"/>
    <lineage>
        <taxon>Bacteria</taxon>
        <taxon>Pseudomonadati</taxon>
        <taxon>Bacteroidota</taxon>
        <taxon>Flavobacteriia</taxon>
        <taxon>Flavobacteriales</taxon>
        <taxon>Flavobacteriaceae</taxon>
        <taxon>Maribacter</taxon>
    </lineage>
</organism>
<dbReference type="EMBL" id="FUYL01000008">
    <property type="protein sequence ID" value="SKB64952.1"/>
    <property type="molecule type" value="Genomic_DNA"/>
</dbReference>